<evidence type="ECO:0000313" key="1">
    <source>
        <dbReference type="EMBL" id="KRZ58575.1"/>
    </source>
</evidence>
<organism evidence="1 2">
    <name type="scientific">Trichinella nativa</name>
    <dbReference type="NCBI Taxonomy" id="6335"/>
    <lineage>
        <taxon>Eukaryota</taxon>
        <taxon>Metazoa</taxon>
        <taxon>Ecdysozoa</taxon>
        <taxon>Nematoda</taxon>
        <taxon>Enoplea</taxon>
        <taxon>Dorylaimia</taxon>
        <taxon>Trichinellida</taxon>
        <taxon>Trichinellidae</taxon>
        <taxon>Trichinella</taxon>
    </lineage>
</organism>
<reference evidence="1 2" key="1">
    <citation type="submission" date="2015-05" db="EMBL/GenBank/DDBJ databases">
        <title>Evolution of Trichinella species and genotypes.</title>
        <authorList>
            <person name="Korhonen P.K."/>
            <person name="Edoardo P."/>
            <person name="Giuseppe L.R."/>
            <person name="Gasser R.B."/>
        </authorList>
    </citation>
    <scope>NUCLEOTIDE SEQUENCE [LARGE SCALE GENOMIC DNA]</scope>
    <source>
        <strain evidence="1">ISS10</strain>
    </source>
</reference>
<name>A0A0V1LGC9_9BILA</name>
<dbReference type="AlphaFoldDB" id="A0A0V1LGC9"/>
<dbReference type="Proteomes" id="UP000054721">
    <property type="component" value="Unassembled WGS sequence"/>
</dbReference>
<dbReference type="EMBL" id="JYDW01000055">
    <property type="protein sequence ID" value="KRZ58575.1"/>
    <property type="molecule type" value="Genomic_DNA"/>
</dbReference>
<keyword evidence="2" id="KW-1185">Reference proteome</keyword>
<protein>
    <submittedName>
        <fullName evidence="1">Uncharacterized protein</fullName>
    </submittedName>
</protein>
<comment type="caution">
    <text evidence="1">The sequence shown here is derived from an EMBL/GenBank/DDBJ whole genome shotgun (WGS) entry which is preliminary data.</text>
</comment>
<accession>A0A0V1LGC9</accession>
<sequence length="106" mass="12309">MPAKEAFSLLAFFDQCFLHKRKAEPKAKMMNEFSSSLTHRLAEKNIQTCLPNGNPHFGYNLIRKLELDCQLTLTLLSNDPTEGFSSFFYNISSYDRLSYLTDWVNF</sequence>
<proteinExistence type="predicted"/>
<gene>
    <name evidence="1" type="ORF">T02_1606</name>
</gene>
<dbReference type="OrthoDB" id="10325018at2759"/>
<evidence type="ECO:0000313" key="2">
    <source>
        <dbReference type="Proteomes" id="UP000054721"/>
    </source>
</evidence>